<dbReference type="Proteomes" id="UP001610334">
    <property type="component" value="Unassembled WGS sequence"/>
</dbReference>
<sequence length="476" mass="53255">MFVHYDGPSNKKNPNTRRAVNAFKAARGASRAHGAHDPARGTFQWMHIPESKSEDSTDKDSPLNPQPVQSSKEAHMSRVKAVIPAPRTSYPLGSEKFYPIHRSRATSPLMIAGLSYYFDIILPHDLNALGLGDAGRGTYGAGLLHWITHSDGVLHGLAAFALCSLDTTSKNDDAIYRAILHHRHKILEDVHRWLEQKQVDDALIQAICLLIPVDDYLGYVEYGPVHQKGLTDIVKIRGGFEKVGSSDVVAFGGNLQMSMLTVMSMIEFHMRTRIASKPPSAEISMAIASLPAETQKKISDLPPGLRDLFYTGILSAKVLPVLESYEAWLSRVENIQTQNRDAWRFPVSPDLNNVEKCIVVTLVCLADDTSAMATHPAAPIFRKAKQRTEALTKVHELWSDPALVDCVIWMSTVTSIPQNEQIIDTNLQKEVLKKSINGRVFVLEWGEIQRKLRQFYYSELRAGDWEKAWRIALDEI</sequence>
<gene>
    <name evidence="2" type="ORF">BJX63DRAFT_422046</name>
</gene>
<accession>A0ABR4H947</accession>
<feature type="region of interest" description="Disordered" evidence="1">
    <location>
        <begin position="51"/>
        <end position="76"/>
    </location>
</feature>
<comment type="caution">
    <text evidence="2">The sequence shown here is derived from an EMBL/GenBank/DDBJ whole genome shotgun (WGS) entry which is preliminary data.</text>
</comment>
<reference evidence="2 3" key="1">
    <citation type="submission" date="2024-07" db="EMBL/GenBank/DDBJ databases">
        <title>Section-level genome sequencing and comparative genomics of Aspergillus sections Usti and Cavernicolus.</title>
        <authorList>
            <consortium name="Lawrence Berkeley National Laboratory"/>
            <person name="Nybo J.L."/>
            <person name="Vesth T.C."/>
            <person name="Theobald S."/>
            <person name="Frisvad J.C."/>
            <person name="Larsen T.O."/>
            <person name="Kjaerboelling I."/>
            <person name="Rothschild-Mancinelli K."/>
            <person name="Lyhne E.K."/>
            <person name="Kogle M.E."/>
            <person name="Barry K."/>
            <person name="Clum A."/>
            <person name="Na H."/>
            <person name="Ledsgaard L."/>
            <person name="Lin J."/>
            <person name="Lipzen A."/>
            <person name="Kuo A."/>
            <person name="Riley R."/>
            <person name="Mondo S."/>
            <person name="Labutti K."/>
            <person name="Haridas S."/>
            <person name="Pangalinan J."/>
            <person name="Salamov A.A."/>
            <person name="Simmons B.A."/>
            <person name="Magnuson J.K."/>
            <person name="Chen J."/>
            <person name="Drula E."/>
            <person name="Henrissat B."/>
            <person name="Wiebenga A."/>
            <person name="Lubbers R.J."/>
            <person name="Gomes A.C."/>
            <person name="Makela M.R."/>
            <person name="Stajich J."/>
            <person name="Grigoriev I.V."/>
            <person name="Mortensen U.H."/>
            <person name="De Vries R.P."/>
            <person name="Baker S.E."/>
            <person name="Andersen M.R."/>
        </authorList>
    </citation>
    <scope>NUCLEOTIDE SEQUENCE [LARGE SCALE GENOMIC DNA]</scope>
    <source>
        <strain evidence="2 3">CBS 588.65</strain>
    </source>
</reference>
<evidence type="ECO:0000313" key="2">
    <source>
        <dbReference type="EMBL" id="KAL2811973.1"/>
    </source>
</evidence>
<feature type="compositionally biased region" description="Basic and acidic residues" evidence="1">
    <location>
        <begin position="51"/>
        <end position="61"/>
    </location>
</feature>
<evidence type="ECO:0000256" key="1">
    <source>
        <dbReference type="SAM" id="MobiDB-lite"/>
    </source>
</evidence>
<dbReference type="EMBL" id="JBFXLT010000052">
    <property type="protein sequence ID" value="KAL2811973.1"/>
    <property type="molecule type" value="Genomic_DNA"/>
</dbReference>
<name>A0ABR4H947_9EURO</name>
<protein>
    <submittedName>
        <fullName evidence="2">Uncharacterized protein</fullName>
    </submittedName>
</protein>
<keyword evidence="3" id="KW-1185">Reference proteome</keyword>
<evidence type="ECO:0000313" key="3">
    <source>
        <dbReference type="Proteomes" id="UP001610334"/>
    </source>
</evidence>
<organism evidence="2 3">
    <name type="scientific">Aspergillus granulosus</name>
    <dbReference type="NCBI Taxonomy" id="176169"/>
    <lineage>
        <taxon>Eukaryota</taxon>
        <taxon>Fungi</taxon>
        <taxon>Dikarya</taxon>
        <taxon>Ascomycota</taxon>
        <taxon>Pezizomycotina</taxon>
        <taxon>Eurotiomycetes</taxon>
        <taxon>Eurotiomycetidae</taxon>
        <taxon>Eurotiales</taxon>
        <taxon>Aspergillaceae</taxon>
        <taxon>Aspergillus</taxon>
        <taxon>Aspergillus subgen. Nidulantes</taxon>
    </lineage>
</organism>
<proteinExistence type="predicted"/>